<feature type="compositionally biased region" description="Low complexity" evidence="1">
    <location>
        <begin position="164"/>
        <end position="182"/>
    </location>
</feature>
<accession>A0AAW9QL77</accession>
<organism evidence="2 3">
    <name type="scientific">Aquincola agrisoli</name>
    <dbReference type="NCBI Taxonomy" id="3119538"/>
    <lineage>
        <taxon>Bacteria</taxon>
        <taxon>Pseudomonadati</taxon>
        <taxon>Pseudomonadota</taxon>
        <taxon>Betaproteobacteria</taxon>
        <taxon>Burkholderiales</taxon>
        <taxon>Sphaerotilaceae</taxon>
        <taxon>Aquincola</taxon>
    </lineage>
</organism>
<keyword evidence="3" id="KW-1185">Reference proteome</keyword>
<dbReference type="EMBL" id="JAZIBG010000049">
    <property type="protein sequence ID" value="MEF7616893.1"/>
    <property type="molecule type" value="Genomic_DNA"/>
</dbReference>
<evidence type="ECO:0000313" key="2">
    <source>
        <dbReference type="EMBL" id="MEF7616893.1"/>
    </source>
</evidence>
<protein>
    <submittedName>
        <fullName evidence="2">Uncharacterized protein</fullName>
    </submittedName>
</protein>
<dbReference type="RefSeq" id="WP_332292499.1">
    <property type="nucleotide sequence ID" value="NZ_JAZIBG010000049.1"/>
</dbReference>
<evidence type="ECO:0000256" key="1">
    <source>
        <dbReference type="SAM" id="MobiDB-lite"/>
    </source>
</evidence>
<feature type="compositionally biased region" description="Pro residues" evidence="1">
    <location>
        <begin position="195"/>
        <end position="205"/>
    </location>
</feature>
<dbReference type="AlphaFoldDB" id="A0AAW9QL77"/>
<proteinExistence type="predicted"/>
<feature type="compositionally biased region" description="Pro residues" evidence="1">
    <location>
        <begin position="141"/>
        <end position="163"/>
    </location>
</feature>
<feature type="region of interest" description="Disordered" evidence="1">
    <location>
        <begin position="115"/>
        <end position="205"/>
    </location>
</feature>
<dbReference type="Proteomes" id="UP001336250">
    <property type="component" value="Unassembled WGS sequence"/>
</dbReference>
<reference evidence="2 3" key="1">
    <citation type="submission" date="2024-02" db="EMBL/GenBank/DDBJ databases">
        <title>Genome sequence of Aquincola sp. MAHUQ-54.</title>
        <authorList>
            <person name="Huq M.A."/>
        </authorList>
    </citation>
    <scope>NUCLEOTIDE SEQUENCE [LARGE SCALE GENOMIC DNA]</scope>
    <source>
        <strain evidence="2 3">MAHUQ-54</strain>
    </source>
</reference>
<name>A0AAW9QL77_9BURK</name>
<gene>
    <name evidence="2" type="ORF">V4F39_23465</name>
</gene>
<feature type="region of interest" description="Disordered" evidence="1">
    <location>
        <begin position="1"/>
        <end position="35"/>
    </location>
</feature>
<sequence>MGETAPAPLENAVPPALMPGRTPDPARSLPRTPIASPFRRFGAQPIYRVIEITRDPGGRLHLQGHIWHTDLDRLRRFGRALAANSASHRVVIADSRGELVEELALAGPDQRQPLWNDWQQIPLPPPPPRSPYATRVAAPLGRPPVAEPPPPRSPLAAPPPAPAAAPGVQAAPAAAPAAAVPPRDLPRLSSDIPGAQPPPGPGTDG</sequence>
<evidence type="ECO:0000313" key="3">
    <source>
        <dbReference type="Proteomes" id="UP001336250"/>
    </source>
</evidence>
<comment type="caution">
    <text evidence="2">The sequence shown here is derived from an EMBL/GenBank/DDBJ whole genome shotgun (WGS) entry which is preliminary data.</text>
</comment>